<proteinExistence type="predicted"/>
<evidence type="ECO:0000313" key="2">
    <source>
        <dbReference type="EMBL" id="KAK1419319.1"/>
    </source>
</evidence>
<keyword evidence="1" id="KW-0732">Signal</keyword>
<comment type="caution">
    <text evidence="2">The sequence shown here is derived from an EMBL/GenBank/DDBJ whole genome shotgun (WGS) entry which is preliminary data.</text>
</comment>
<evidence type="ECO:0000256" key="1">
    <source>
        <dbReference type="SAM" id="SignalP"/>
    </source>
</evidence>
<reference evidence="2" key="1">
    <citation type="journal article" date="2023" name="bioRxiv">
        <title>Improved chromosome-level genome assembly for marigold (Tagetes erecta).</title>
        <authorList>
            <person name="Jiang F."/>
            <person name="Yuan L."/>
            <person name="Wang S."/>
            <person name="Wang H."/>
            <person name="Xu D."/>
            <person name="Wang A."/>
            <person name="Fan W."/>
        </authorList>
    </citation>
    <scope>NUCLEOTIDE SEQUENCE</scope>
    <source>
        <strain evidence="2">WSJ</strain>
        <tissue evidence="2">Leaf</tissue>
    </source>
</reference>
<evidence type="ECO:0000313" key="3">
    <source>
        <dbReference type="Proteomes" id="UP001229421"/>
    </source>
</evidence>
<dbReference type="EMBL" id="JAUHHV010000007">
    <property type="protein sequence ID" value="KAK1419319.1"/>
    <property type="molecule type" value="Genomic_DNA"/>
</dbReference>
<sequence>MASSVCTLFLLFFFCCCFGCLYILAFAEAANNVTYDSRSLIIDGQRKLLISTAIHYPRSVPAVSSSFQTSFVDL</sequence>
<name>A0AAD8KAL7_TARER</name>
<protein>
    <recommendedName>
        <fullName evidence="4">Beta-galactosidase</fullName>
    </recommendedName>
</protein>
<gene>
    <name evidence="2" type="ORF">QVD17_28484</name>
</gene>
<evidence type="ECO:0008006" key="4">
    <source>
        <dbReference type="Google" id="ProtNLM"/>
    </source>
</evidence>
<organism evidence="2 3">
    <name type="scientific">Tagetes erecta</name>
    <name type="common">African marigold</name>
    <dbReference type="NCBI Taxonomy" id="13708"/>
    <lineage>
        <taxon>Eukaryota</taxon>
        <taxon>Viridiplantae</taxon>
        <taxon>Streptophyta</taxon>
        <taxon>Embryophyta</taxon>
        <taxon>Tracheophyta</taxon>
        <taxon>Spermatophyta</taxon>
        <taxon>Magnoliopsida</taxon>
        <taxon>eudicotyledons</taxon>
        <taxon>Gunneridae</taxon>
        <taxon>Pentapetalae</taxon>
        <taxon>asterids</taxon>
        <taxon>campanulids</taxon>
        <taxon>Asterales</taxon>
        <taxon>Asteraceae</taxon>
        <taxon>Asteroideae</taxon>
        <taxon>Heliantheae alliance</taxon>
        <taxon>Tageteae</taxon>
        <taxon>Tagetes</taxon>
    </lineage>
</organism>
<dbReference type="Gene3D" id="3.20.20.80">
    <property type="entry name" value="Glycosidases"/>
    <property type="match status" value="1"/>
</dbReference>
<dbReference type="Proteomes" id="UP001229421">
    <property type="component" value="Unassembled WGS sequence"/>
</dbReference>
<dbReference type="AlphaFoldDB" id="A0AAD8KAL7"/>
<accession>A0AAD8KAL7</accession>
<keyword evidence="3" id="KW-1185">Reference proteome</keyword>
<feature type="chain" id="PRO_5042105602" description="Beta-galactosidase" evidence="1">
    <location>
        <begin position="30"/>
        <end position="74"/>
    </location>
</feature>
<feature type="signal peptide" evidence="1">
    <location>
        <begin position="1"/>
        <end position="29"/>
    </location>
</feature>